<evidence type="ECO:0000259" key="10">
    <source>
        <dbReference type="PROSITE" id="PS50893"/>
    </source>
</evidence>
<keyword evidence="7 9" id="KW-1133">Transmembrane helix</keyword>
<evidence type="ECO:0000256" key="1">
    <source>
        <dbReference type="ARBA" id="ARBA00004651"/>
    </source>
</evidence>
<gene>
    <name evidence="12" type="ORF">CLV27_0331</name>
</gene>
<dbReference type="InterPro" id="IPR003593">
    <property type="entry name" value="AAA+_ATPase"/>
</dbReference>
<evidence type="ECO:0000313" key="13">
    <source>
        <dbReference type="Proteomes" id="UP000295777"/>
    </source>
</evidence>
<evidence type="ECO:0000256" key="3">
    <source>
        <dbReference type="ARBA" id="ARBA00022475"/>
    </source>
</evidence>
<dbReference type="Pfam" id="PF00664">
    <property type="entry name" value="ABC_membrane"/>
    <property type="match status" value="1"/>
</dbReference>
<dbReference type="InterPro" id="IPR039421">
    <property type="entry name" value="Type_1_exporter"/>
</dbReference>
<keyword evidence="6 12" id="KW-0067">ATP-binding</keyword>
<keyword evidence="4 9" id="KW-0812">Transmembrane</keyword>
<dbReference type="EMBL" id="SMFV01000001">
    <property type="protein sequence ID" value="TCK06530.1"/>
    <property type="molecule type" value="Genomic_DNA"/>
</dbReference>
<dbReference type="CDD" id="cd18552">
    <property type="entry name" value="ABC_6TM_MsbA_like"/>
    <property type="match status" value="1"/>
</dbReference>
<dbReference type="PROSITE" id="PS50929">
    <property type="entry name" value="ABC_TM1F"/>
    <property type="match status" value="1"/>
</dbReference>
<evidence type="ECO:0000256" key="8">
    <source>
        <dbReference type="ARBA" id="ARBA00023136"/>
    </source>
</evidence>
<dbReference type="PROSITE" id="PS50893">
    <property type="entry name" value="ABC_TRANSPORTER_2"/>
    <property type="match status" value="1"/>
</dbReference>
<keyword evidence="8 9" id="KW-0472">Membrane</keyword>
<dbReference type="SUPFAM" id="SSF52540">
    <property type="entry name" value="P-loop containing nucleoside triphosphate hydrolases"/>
    <property type="match status" value="1"/>
</dbReference>
<proteinExistence type="predicted"/>
<feature type="transmembrane region" description="Helical" evidence="9">
    <location>
        <begin position="47"/>
        <end position="68"/>
    </location>
</feature>
<dbReference type="InterPro" id="IPR003439">
    <property type="entry name" value="ABC_transporter-like_ATP-bd"/>
</dbReference>
<feature type="domain" description="ABC transmembrane type-1" evidence="11">
    <location>
        <begin position="9"/>
        <end position="291"/>
    </location>
</feature>
<feature type="transmembrane region" description="Helical" evidence="9">
    <location>
        <begin position="262"/>
        <end position="279"/>
    </location>
</feature>
<feature type="domain" description="ABC transporter" evidence="10">
    <location>
        <begin position="325"/>
        <end position="560"/>
    </location>
</feature>
<evidence type="ECO:0000256" key="7">
    <source>
        <dbReference type="ARBA" id="ARBA00022989"/>
    </source>
</evidence>
<evidence type="ECO:0000256" key="9">
    <source>
        <dbReference type="SAM" id="Phobius"/>
    </source>
</evidence>
<accession>A0A4R1GHP2</accession>
<feature type="transmembrane region" description="Helical" evidence="9">
    <location>
        <begin position="230"/>
        <end position="250"/>
    </location>
</feature>
<dbReference type="Gene3D" id="1.20.1560.10">
    <property type="entry name" value="ABC transporter type 1, transmembrane domain"/>
    <property type="match status" value="1"/>
</dbReference>
<sequence length="564" mass="63397">MKGYKLLLFAAVVSMLVNAGVTSYLAYFVKNIVNSVFVNKDQEMIKLIPFILVALVLLKGIAFFINYYTMSYLGQVVITKLREDLYDKVLRLPMERFLLEPPGTLISKIINDTNLLQDFTSRQVATFLRNLLTALGLIAVVFYQDFKLAFFGLVALPLIGYLISRIGKKIKKYTGRMQDRLAVVTGHLFEGIKNIKEIKLLSIEGKFSALFKKDNAKYFKEFMKIKKVEGIYPPVVEFVAALIVGFLIFYGGMRIVKGELTAGAFFSFIIALIMAYEPVRKLGQNYNKIQQSIAVAERVKEILDLPDEYSLKSGKEELKAQIRQLEFRNVWFKYPNSESFTLKDVSLSFESGKKYAIVGKTGSGKSTLISLIPRFYDPEKGELLVNGKNIKNFTLRSLRKRIGVVSQDIVIFRGTIKENIAVGKPSASFEEIVEAAKVACIHDFIVSLPEGYDTVIGDGGIQLSGGQKQRIAIARAILKDPDVLILDEATSALDSETEAAVQRALDEKFKDRILIAIAHRLSTVVNSDRIVFLKEGKVVGIGKHEELYENLSDYRKLCDIQFSI</sequence>
<dbReference type="InterPro" id="IPR027417">
    <property type="entry name" value="P-loop_NTPase"/>
</dbReference>
<evidence type="ECO:0000256" key="5">
    <source>
        <dbReference type="ARBA" id="ARBA00022741"/>
    </source>
</evidence>
<dbReference type="SMART" id="SM00382">
    <property type="entry name" value="AAA"/>
    <property type="match status" value="1"/>
</dbReference>
<feature type="transmembrane region" description="Helical" evidence="9">
    <location>
        <begin position="124"/>
        <end position="143"/>
    </location>
</feature>
<dbReference type="GO" id="GO:0005886">
    <property type="term" value="C:plasma membrane"/>
    <property type="evidence" value="ECO:0007669"/>
    <property type="project" value="UniProtKB-SubCell"/>
</dbReference>
<dbReference type="GO" id="GO:0016887">
    <property type="term" value="F:ATP hydrolysis activity"/>
    <property type="evidence" value="ECO:0007669"/>
    <property type="project" value="InterPro"/>
</dbReference>
<reference evidence="12 13" key="1">
    <citation type="submission" date="2019-03" db="EMBL/GenBank/DDBJ databases">
        <title>Genomic Encyclopedia of Archaeal and Bacterial Type Strains, Phase II (KMG-II): from individual species to whole genera.</title>
        <authorList>
            <person name="Goeker M."/>
        </authorList>
    </citation>
    <scope>NUCLEOTIDE SEQUENCE [LARGE SCALE GENOMIC DNA]</scope>
    <source>
        <strain evidence="12 13">DSM 24425</strain>
    </source>
</reference>
<evidence type="ECO:0000256" key="2">
    <source>
        <dbReference type="ARBA" id="ARBA00022448"/>
    </source>
</evidence>
<organism evidence="12 13">
    <name type="scientific">Phorcysia thermohydrogeniphila</name>
    <dbReference type="NCBI Taxonomy" id="936138"/>
    <lineage>
        <taxon>Bacteria</taxon>
        <taxon>Pseudomonadati</taxon>
        <taxon>Aquificota</taxon>
        <taxon>Aquificia</taxon>
        <taxon>Desulfurobacteriales</taxon>
        <taxon>Desulfurobacteriaceae</taxon>
        <taxon>Phorcysia</taxon>
    </lineage>
</organism>
<evidence type="ECO:0000256" key="6">
    <source>
        <dbReference type="ARBA" id="ARBA00022840"/>
    </source>
</evidence>
<evidence type="ECO:0000259" key="11">
    <source>
        <dbReference type="PROSITE" id="PS50929"/>
    </source>
</evidence>
<keyword evidence="5" id="KW-0547">Nucleotide-binding</keyword>
<dbReference type="Proteomes" id="UP000295777">
    <property type="component" value="Unassembled WGS sequence"/>
</dbReference>
<dbReference type="InterPro" id="IPR036640">
    <property type="entry name" value="ABC1_TM_sf"/>
</dbReference>
<feature type="transmembrane region" description="Helical" evidence="9">
    <location>
        <begin position="7"/>
        <end position="27"/>
    </location>
</feature>
<protein>
    <submittedName>
        <fullName evidence="12">ATP-binding cassette, subfamily B, MsbA</fullName>
    </submittedName>
</protein>
<dbReference type="InterPro" id="IPR017871">
    <property type="entry name" value="ABC_transporter-like_CS"/>
</dbReference>
<feature type="transmembrane region" description="Helical" evidence="9">
    <location>
        <begin position="149"/>
        <end position="167"/>
    </location>
</feature>
<evidence type="ECO:0000256" key="4">
    <source>
        <dbReference type="ARBA" id="ARBA00022692"/>
    </source>
</evidence>
<dbReference type="GO" id="GO:0015421">
    <property type="term" value="F:ABC-type oligopeptide transporter activity"/>
    <property type="evidence" value="ECO:0007669"/>
    <property type="project" value="TreeGrafter"/>
</dbReference>
<dbReference type="FunFam" id="3.40.50.300:FF:000221">
    <property type="entry name" value="Multidrug ABC transporter ATP-binding protein"/>
    <property type="match status" value="1"/>
</dbReference>
<dbReference type="Gene3D" id="3.40.50.300">
    <property type="entry name" value="P-loop containing nucleotide triphosphate hydrolases"/>
    <property type="match status" value="1"/>
</dbReference>
<dbReference type="SUPFAM" id="SSF90123">
    <property type="entry name" value="ABC transporter transmembrane region"/>
    <property type="match status" value="1"/>
</dbReference>
<dbReference type="PROSITE" id="PS00211">
    <property type="entry name" value="ABC_TRANSPORTER_1"/>
    <property type="match status" value="1"/>
</dbReference>
<evidence type="ECO:0000313" key="12">
    <source>
        <dbReference type="EMBL" id="TCK06530.1"/>
    </source>
</evidence>
<keyword evidence="13" id="KW-1185">Reference proteome</keyword>
<dbReference type="InterPro" id="IPR011527">
    <property type="entry name" value="ABC1_TM_dom"/>
</dbReference>
<dbReference type="AlphaFoldDB" id="A0A4R1GHP2"/>
<dbReference type="Pfam" id="PF00005">
    <property type="entry name" value="ABC_tran"/>
    <property type="match status" value="1"/>
</dbReference>
<keyword evidence="3" id="KW-1003">Cell membrane</keyword>
<dbReference type="GO" id="GO:0005524">
    <property type="term" value="F:ATP binding"/>
    <property type="evidence" value="ECO:0007669"/>
    <property type="project" value="UniProtKB-KW"/>
</dbReference>
<comment type="subcellular location">
    <subcellularLocation>
        <location evidence="1">Cell membrane</location>
        <topology evidence="1">Multi-pass membrane protein</topology>
    </subcellularLocation>
</comment>
<name>A0A4R1GHP2_9BACT</name>
<keyword evidence="2" id="KW-0813">Transport</keyword>
<dbReference type="PANTHER" id="PTHR43394:SF1">
    <property type="entry name" value="ATP-BINDING CASSETTE SUB-FAMILY B MEMBER 10, MITOCHONDRIAL"/>
    <property type="match status" value="1"/>
</dbReference>
<comment type="caution">
    <text evidence="12">The sequence shown here is derived from an EMBL/GenBank/DDBJ whole genome shotgun (WGS) entry which is preliminary data.</text>
</comment>
<dbReference type="PANTHER" id="PTHR43394">
    <property type="entry name" value="ATP-DEPENDENT PERMEASE MDL1, MITOCHONDRIAL"/>
    <property type="match status" value="1"/>
</dbReference>